<keyword evidence="2" id="KW-1185">Reference proteome</keyword>
<protein>
    <submittedName>
        <fullName evidence="1">Uncharacterized protein</fullName>
    </submittedName>
</protein>
<organism evidence="1 2">
    <name type="scientific">Lecanicillium saksenae</name>
    <dbReference type="NCBI Taxonomy" id="468837"/>
    <lineage>
        <taxon>Eukaryota</taxon>
        <taxon>Fungi</taxon>
        <taxon>Dikarya</taxon>
        <taxon>Ascomycota</taxon>
        <taxon>Pezizomycotina</taxon>
        <taxon>Sordariomycetes</taxon>
        <taxon>Hypocreomycetidae</taxon>
        <taxon>Hypocreales</taxon>
        <taxon>Cordycipitaceae</taxon>
        <taxon>Lecanicillium</taxon>
    </lineage>
</organism>
<evidence type="ECO:0000313" key="2">
    <source>
        <dbReference type="Proteomes" id="UP001148737"/>
    </source>
</evidence>
<gene>
    <name evidence="1" type="ORF">NLG97_g6632</name>
</gene>
<dbReference type="Proteomes" id="UP001148737">
    <property type="component" value="Unassembled WGS sequence"/>
</dbReference>
<accession>A0ACC1QQS3</accession>
<dbReference type="EMBL" id="JANAKD010000906">
    <property type="protein sequence ID" value="KAJ3486360.1"/>
    <property type="molecule type" value="Genomic_DNA"/>
</dbReference>
<comment type="caution">
    <text evidence="1">The sequence shown here is derived from an EMBL/GenBank/DDBJ whole genome shotgun (WGS) entry which is preliminary data.</text>
</comment>
<proteinExistence type="predicted"/>
<reference evidence="1" key="1">
    <citation type="submission" date="2022-07" db="EMBL/GenBank/DDBJ databases">
        <title>Genome Sequence of Lecanicillium saksenae.</title>
        <authorList>
            <person name="Buettner E."/>
        </authorList>
    </citation>
    <scope>NUCLEOTIDE SEQUENCE</scope>
    <source>
        <strain evidence="1">VT-O1</strain>
    </source>
</reference>
<sequence length="855" mass="94768">MTGGSCGEGSQHSDTIVRWNTAKELPGRDVSHKPLPETPPMKRDVRFNPPEIKFTHDDGSLDWMPGGHQNAPEIGGPRKSTDPVLPPRVDSVATHILDSSLARANHVLRLRKQARQERRALKESGDYLGVQGVNPETGRLDVETPTDSDESQPSHAGLLGGNTGQKPIVGSFDQGMTEKQQKIMLLKAHEDELRRLEKSKQEAEELANQLMWRRHTKEWSIVKDPGTKKLPVKQLKSLAENSANTRIEDVKIRKEETLIDLDDSQIQDSSCESLDSTSLSQNDRESCGTVVRTPHHRSLADVSRAALELFENGISFDHSFRSKRASNGSPSRHESSEAISPTSKVERGAKHIRNSDSQPFLGKYRDCQEIRGAEQIIPSQRTVTRRTLRELTNSLRTKASLTNLLMTSPSVRLRTMARKNMMRREDTNLPMNQPIVGAWIEDLNQTEQVKREPPSLPLIEHQEPLRLMPEKKNANLWIKGYMETNMAAEKPTRADPPSSVSTPDEIRQEMKSLQELLKQDMEEIGKENSKTFKRNRSIGVDTEAMEKTTAGIDQTGESACTYITITTGSMRAKPGKLKDFNELGMSKQQIAIESCAEMKSSKSSKTEDMPAHTPNDTTCAVAANVQKGTGAYVLKPTRVANRIQLRQKKEVNEAQNTEGSPSTSNRSDIVTPPVQRGLLRVGYQEERKKKTARVAKSVAATINTPSAMVPTVKVALTLTRHKDCECSQCLWIPGGFPEHLGEDDAIAPHSVKSVVSHEKQLEGLRTAFDCTLGQFVAAIELYCRIVWPVFDPYSSLWERNAEKKTTLLDVIVLVLAVPGAIVAIALAAWALRALCAVGSIAYSAIMGLGRNALLL</sequence>
<name>A0ACC1QQS3_9HYPO</name>
<evidence type="ECO:0000313" key="1">
    <source>
        <dbReference type="EMBL" id="KAJ3486360.1"/>
    </source>
</evidence>